<dbReference type="InterPro" id="IPR012341">
    <property type="entry name" value="6hp_glycosidase-like_sf"/>
</dbReference>
<dbReference type="GO" id="GO:0005975">
    <property type="term" value="P:carbohydrate metabolic process"/>
    <property type="evidence" value="ECO:0007669"/>
    <property type="project" value="InterPro"/>
</dbReference>
<feature type="coiled-coil region" evidence="1">
    <location>
        <begin position="433"/>
        <end position="460"/>
    </location>
</feature>
<proteinExistence type="predicted"/>
<dbReference type="InterPro" id="IPR024705">
    <property type="entry name" value="Ssp411"/>
</dbReference>
<feature type="domain" description="Spermatogenesis-associated protein 20-like TRX" evidence="2">
    <location>
        <begin position="60"/>
        <end position="215"/>
    </location>
</feature>
<dbReference type="Gene3D" id="3.40.30.10">
    <property type="entry name" value="Glutaredoxin"/>
    <property type="match status" value="1"/>
</dbReference>
<keyword evidence="1" id="KW-0175">Coiled coil</keyword>
<sequence>MKSILVLVLFLQLFMVPAGANASAYSAELKQRLSKALSDMPEDYQPRTEHFCDNKLPCYTNRLILEASPYLLQHAHNPVNWYAWGEEALARAKRENKPIFLSIGYAACHWCHVMEKESFDNKAIAKILNTHFISIKVDREQRPDIDEFYGHAVMIFQGQQGWPMSVFLTPDARPFGGGGYYSRNEFEALLLKMSDDWSNRRQAVVLKSDQILADIKGMSANQDNALVFNDGLRKKALKSLYSIVDNYNGGFGEGSKFPREPWLFLLLDDSYSKAPGDVSAQALFNTLNHMARGGIYDQLAGGFHRYSTDPYWKIPHFEKMLYNQALLIQIYLRANNIKPDVRYTRVAQQTADFLLSEMRDVNGAFYSAFDADSAASEGQFYLWTLKEWMQLLGKFDGELAAEIFDVDEYGETENGENILYIATTLNEYMDEHAEDKKISLAKLKQRMARITKKLWAARELREKPALDKKIIMGWNGLAITALAETAQQLNKPDYLAAATGAADFIWRELQGEGYFNRVYYAGKKSQPAQLADYAFYLQALITLYDISESRLWLARAEVLTKMMLKLFEDTENGGFYNVRLDKKSPLPSRVKTAFDRTLVAGNAVAAHMLIRLARRTGNNDYLKSANTLFQAFVADVEEVPSAFSGLLLAFNELQQGEKDLPVFTASGHIRIDGYLNTISETDYRLTLELKFDDSWHINSYQPLDKTLIPVALSLAAGSGNAEWEIQNIEYPKHELVKLNLSQKPLALYQGHIRIISRLKKNATAEFSPVVNLQLQACNDRICLPPENIVLTPRLIPQ</sequence>
<dbReference type="InterPro" id="IPR004879">
    <property type="entry name" value="Ssp411-like_TRX"/>
</dbReference>
<dbReference type="InterPro" id="IPR008928">
    <property type="entry name" value="6-hairpin_glycosidase_sf"/>
</dbReference>
<accession>A0A3B0YMI0</accession>
<dbReference type="SUPFAM" id="SSF48208">
    <property type="entry name" value="Six-hairpin glycosidases"/>
    <property type="match status" value="1"/>
</dbReference>
<reference evidence="3" key="1">
    <citation type="submission" date="2018-06" db="EMBL/GenBank/DDBJ databases">
        <authorList>
            <person name="Zhirakovskaya E."/>
        </authorList>
    </citation>
    <scope>NUCLEOTIDE SEQUENCE</scope>
</reference>
<dbReference type="AlphaFoldDB" id="A0A3B0YMI0"/>
<dbReference type="InterPro" id="IPR036249">
    <property type="entry name" value="Thioredoxin-like_sf"/>
</dbReference>
<gene>
    <name evidence="3" type="ORF">MNBD_GAMMA09-2538</name>
</gene>
<dbReference type="Pfam" id="PF03190">
    <property type="entry name" value="Thioredox_DsbH"/>
    <property type="match status" value="1"/>
</dbReference>
<protein>
    <submittedName>
        <fullName evidence="3">Uncharacterized protein YyaL</fullName>
    </submittedName>
</protein>
<evidence type="ECO:0000259" key="2">
    <source>
        <dbReference type="Pfam" id="PF03190"/>
    </source>
</evidence>
<evidence type="ECO:0000256" key="1">
    <source>
        <dbReference type="SAM" id="Coils"/>
    </source>
</evidence>
<dbReference type="PANTHER" id="PTHR42899:SF1">
    <property type="entry name" value="SPERMATOGENESIS-ASSOCIATED PROTEIN 20"/>
    <property type="match status" value="1"/>
</dbReference>
<name>A0A3B0YMI0_9ZZZZ</name>
<dbReference type="PANTHER" id="PTHR42899">
    <property type="entry name" value="SPERMATOGENESIS-ASSOCIATED PROTEIN 20"/>
    <property type="match status" value="1"/>
</dbReference>
<evidence type="ECO:0000313" key="3">
    <source>
        <dbReference type="EMBL" id="VAW69586.1"/>
    </source>
</evidence>
<dbReference type="EMBL" id="UOFI01000168">
    <property type="protein sequence ID" value="VAW69586.1"/>
    <property type="molecule type" value="Genomic_DNA"/>
</dbReference>
<dbReference type="CDD" id="cd02955">
    <property type="entry name" value="SSP411"/>
    <property type="match status" value="1"/>
</dbReference>
<dbReference type="Gene3D" id="1.50.10.10">
    <property type="match status" value="1"/>
</dbReference>
<organism evidence="3">
    <name type="scientific">hydrothermal vent metagenome</name>
    <dbReference type="NCBI Taxonomy" id="652676"/>
    <lineage>
        <taxon>unclassified sequences</taxon>
        <taxon>metagenomes</taxon>
        <taxon>ecological metagenomes</taxon>
    </lineage>
</organism>
<dbReference type="SUPFAM" id="SSF52833">
    <property type="entry name" value="Thioredoxin-like"/>
    <property type="match status" value="1"/>
</dbReference>